<keyword evidence="1" id="KW-0489">Methyltransferase</keyword>
<evidence type="ECO:0000313" key="1">
    <source>
        <dbReference type="EMBL" id="MBB5637378.1"/>
    </source>
</evidence>
<keyword evidence="1" id="KW-0808">Transferase</keyword>
<comment type="caution">
    <text evidence="1">The sequence shown here is derived from an EMBL/GenBank/DDBJ whole genome shotgun (WGS) entry which is preliminary data.</text>
</comment>
<protein>
    <submittedName>
        <fullName evidence="1">Putative methyltransferase (TIGR04325 family)</fullName>
    </submittedName>
</protein>
<organism evidence="1 2">
    <name type="scientific">Pedobacter cryoconitis</name>
    <dbReference type="NCBI Taxonomy" id="188932"/>
    <lineage>
        <taxon>Bacteria</taxon>
        <taxon>Pseudomonadati</taxon>
        <taxon>Bacteroidota</taxon>
        <taxon>Sphingobacteriia</taxon>
        <taxon>Sphingobacteriales</taxon>
        <taxon>Sphingobacteriaceae</taxon>
        <taxon>Pedobacter</taxon>
    </lineage>
</organism>
<dbReference type="InterPro" id="IPR027612">
    <property type="entry name" value="Put_MTase_LIC12133"/>
</dbReference>
<dbReference type="AlphaFoldDB" id="A0A7W8ZP01"/>
<gene>
    <name evidence="1" type="ORF">HDE68_003293</name>
</gene>
<evidence type="ECO:0000313" key="2">
    <source>
        <dbReference type="Proteomes" id="UP000537204"/>
    </source>
</evidence>
<dbReference type="Proteomes" id="UP000537204">
    <property type="component" value="Unassembled WGS sequence"/>
</dbReference>
<dbReference type="NCBIfam" id="TIGR04325">
    <property type="entry name" value="MTase_LIC12133"/>
    <property type="match status" value="1"/>
</dbReference>
<dbReference type="GO" id="GO:0032259">
    <property type="term" value="P:methylation"/>
    <property type="evidence" value="ECO:0007669"/>
    <property type="project" value="UniProtKB-KW"/>
</dbReference>
<sequence length="271" mass="32156">MLHYLLKELVPPLLLNLRWYSFKYGWKGAYKSYEEARQKCTGYDEEHILHRIIATTLKVKNKEIAYERDGIAYDSAQMNFPLLKTLLYIASKNDNELTLIDFGGSLGTTYYQNIPYLKHLKKLRWCIIEQPEFVEAGKKHFENEHVKFYTTIQECMAEHKPQLFLICNVLQYLEKPYALLDEAKGLGIPYVLLDFVGYNYQNSDRITIQFVPPVFYGAEACYPCYFLNKEKVEETLKENYEKKYDFISANEKYYVQLRPFRYEGALWELLP</sequence>
<reference evidence="1 2" key="1">
    <citation type="submission" date="2020-08" db="EMBL/GenBank/DDBJ databases">
        <title>Genomic Encyclopedia of Type Strains, Phase IV (KMG-V): Genome sequencing to study the core and pangenomes of soil and plant-associated prokaryotes.</title>
        <authorList>
            <person name="Whitman W."/>
        </authorList>
    </citation>
    <scope>NUCLEOTIDE SEQUENCE [LARGE SCALE GENOMIC DNA]</scope>
    <source>
        <strain evidence="1 2">S3M1</strain>
    </source>
</reference>
<dbReference type="RefSeq" id="WP_183883258.1">
    <property type="nucleotide sequence ID" value="NZ_JACHCD010000001.1"/>
</dbReference>
<proteinExistence type="predicted"/>
<dbReference type="EMBL" id="JACHCE010000005">
    <property type="protein sequence ID" value="MBB5637378.1"/>
    <property type="molecule type" value="Genomic_DNA"/>
</dbReference>
<dbReference type="GO" id="GO:0008168">
    <property type="term" value="F:methyltransferase activity"/>
    <property type="evidence" value="ECO:0007669"/>
    <property type="project" value="UniProtKB-KW"/>
</dbReference>
<accession>A0A7W8ZP01</accession>
<name>A0A7W8ZP01_9SPHI</name>